<feature type="domain" description="Calx-beta" evidence="4">
    <location>
        <begin position="12"/>
        <end position="91"/>
    </location>
</feature>
<dbReference type="GeneID" id="25738930"/>
<gene>
    <name evidence="5" type="ORF">MNEG_6054</name>
</gene>
<evidence type="ECO:0000259" key="4">
    <source>
        <dbReference type="Pfam" id="PF03160"/>
    </source>
</evidence>
<dbReference type="EMBL" id="KK101171">
    <property type="protein sequence ID" value="KIZ01903.1"/>
    <property type="molecule type" value="Genomic_DNA"/>
</dbReference>
<dbReference type="GO" id="GO:0007154">
    <property type="term" value="P:cell communication"/>
    <property type="evidence" value="ECO:0007669"/>
    <property type="project" value="InterPro"/>
</dbReference>
<reference evidence="5 6" key="1">
    <citation type="journal article" date="2013" name="BMC Genomics">
        <title>Reconstruction of the lipid metabolism for the microalga Monoraphidium neglectum from its genome sequence reveals characteristics suitable for biofuel production.</title>
        <authorList>
            <person name="Bogen C."/>
            <person name="Al-Dilaimi A."/>
            <person name="Albersmeier A."/>
            <person name="Wichmann J."/>
            <person name="Grundmann M."/>
            <person name="Rupp O."/>
            <person name="Lauersen K.J."/>
            <person name="Blifernez-Klassen O."/>
            <person name="Kalinowski J."/>
            <person name="Goesmann A."/>
            <person name="Mussgnug J.H."/>
            <person name="Kruse O."/>
        </authorList>
    </citation>
    <scope>NUCLEOTIDE SEQUENCE [LARGE SCALE GENOMIC DNA]</scope>
    <source>
        <strain evidence="5 6">SAG 48.87</strain>
    </source>
</reference>
<keyword evidence="3" id="KW-0106">Calcium</keyword>
<dbReference type="Pfam" id="PF03160">
    <property type="entry name" value="Calx-beta"/>
    <property type="match status" value="1"/>
</dbReference>
<sequence length="100" mass="10629">MLPVLAIVVQASDVTVNFSTRAITATADVDYTHTAGSFVIKRENWNAPSSIAVPILPDRRFEGDETFAIDVLAPLPSGLLLDTNASSTIVTIKNTLVSGE</sequence>
<keyword evidence="2" id="KW-0677">Repeat</keyword>
<dbReference type="KEGG" id="mng:MNEG_6054"/>
<keyword evidence="6" id="KW-1185">Reference proteome</keyword>
<evidence type="ECO:0000313" key="6">
    <source>
        <dbReference type="Proteomes" id="UP000054498"/>
    </source>
</evidence>
<protein>
    <recommendedName>
        <fullName evidence="4">Calx-beta domain-containing protein</fullName>
    </recommendedName>
</protein>
<dbReference type="Proteomes" id="UP000054498">
    <property type="component" value="Unassembled WGS sequence"/>
</dbReference>
<dbReference type="RefSeq" id="XP_013900922.1">
    <property type="nucleotide sequence ID" value="XM_014045468.1"/>
</dbReference>
<keyword evidence="1" id="KW-0732">Signal</keyword>
<evidence type="ECO:0000313" key="5">
    <source>
        <dbReference type="EMBL" id="KIZ01903.1"/>
    </source>
</evidence>
<dbReference type="InterPro" id="IPR038081">
    <property type="entry name" value="CalX-like_sf"/>
</dbReference>
<evidence type="ECO:0000256" key="2">
    <source>
        <dbReference type="ARBA" id="ARBA00022737"/>
    </source>
</evidence>
<dbReference type="InterPro" id="IPR003644">
    <property type="entry name" value="Calx_beta"/>
</dbReference>
<name>A0A0D2JSA9_9CHLO</name>
<organism evidence="5 6">
    <name type="scientific">Monoraphidium neglectum</name>
    <dbReference type="NCBI Taxonomy" id="145388"/>
    <lineage>
        <taxon>Eukaryota</taxon>
        <taxon>Viridiplantae</taxon>
        <taxon>Chlorophyta</taxon>
        <taxon>core chlorophytes</taxon>
        <taxon>Chlorophyceae</taxon>
        <taxon>CS clade</taxon>
        <taxon>Sphaeropleales</taxon>
        <taxon>Selenastraceae</taxon>
        <taxon>Monoraphidium</taxon>
    </lineage>
</organism>
<dbReference type="AlphaFoldDB" id="A0A0D2JSA9"/>
<accession>A0A0D2JSA9</accession>
<dbReference type="GO" id="GO:0016020">
    <property type="term" value="C:membrane"/>
    <property type="evidence" value="ECO:0007669"/>
    <property type="project" value="InterPro"/>
</dbReference>
<evidence type="ECO:0000256" key="3">
    <source>
        <dbReference type="ARBA" id="ARBA00022837"/>
    </source>
</evidence>
<dbReference type="Gene3D" id="2.60.40.2030">
    <property type="match status" value="1"/>
</dbReference>
<evidence type="ECO:0000256" key="1">
    <source>
        <dbReference type="ARBA" id="ARBA00022729"/>
    </source>
</evidence>
<dbReference type="SUPFAM" id="SSF141072">
    <property type="entry name" value="CalX-like"/>
    <property type="match status" value="1"/>
</dbReference>
<proteinExistence type="predicted"/>